<evidence type="ECO:0000259" key="1">
    <source>
        <dbReference type="Pfam" id="PF12937"/>
    </source>
</evidence>
<dbReference type="Gene3D" id="1.20.1280.50">
    <property type="match status" value="1"/>
</dbReference>
<dbReference type="InterPro" id="IPR032675">
    <property type="entry name" value="LRR_dom_sf"/>
</dbReference>
<dbReference type="SUPFAM" id="SSF81383">
    <property type="entry name" value="F-box domain"/>
    <property type="match status" value="1"/>
</dbReference>
<feature type="domain" description="F-box" evidence="1">
    <location>
        <begin position="83"/>
        <end position="130"/>
    </location>
</feature>
<keyword evidence="3" id="KW-1185">Reference proteome</keyword>
<name>A0A8H5CQ51_9AGAR</name>
<dbReference type="InterPro" id="IPR036047">
    <property type="entry name" value="F-box-like_dom_sf"/>
</dbReference>
<dbReference type="SUPFAM" id="SSF52047">
    <property type="entry name" value="RNI-like"/>
    <property type="match status" value="1"/>
</dbReference>
<dbReference type="InterPro" id="IPR001810">
    <property type="entry name" value="F-box_dom"/>
</dbReference>
<evidence type="ECO:0000313" key="2">
    <source>
        <dbReference type="EMBL" id="KAF5345810.1"/>
    </source>
</evidence>
<proteinExistence type="predicted"/>
<dbReference type="Proteomes" id="UP000559027">
    <property type="component" value="Unassembled WGS sequence"/>
</dbReference>
<dbReference type="OrthoDB" id="3365698at2759"/>
<dbReference type="AlphaFoldDB" id="A0A8H5CQ51"/>
<dbReference type="Gene3D" id="3.80.10.10">
    <property type="entry name" value="Ribonuclease Inhibitor"/>
    <property type="match status" value="1"/>
</dbReference>
<organism evidence="2 3">
    <name type="scientific">Leucocoprinus leucothites</name>
    <dbReference type="NCBI Taxonomy" id="201217"/>
    <lineage>
        <taxon>Eukaryota</taxon>
        <taxon>Fungi</taxon>
        <taxon>Dikarya</taxon>
        <taxon>Basidiomycota</taxon>
        <taxon>Agaricomycotina</taxon>
        <taxon>Agaricomycetes</taxon>
        <taxon>Agaricomycetidae</taxon>
        <taxon>Agaricales</taxon>
        <taxon>Agaricineae</taxon>
        <taxon>Agaricaceae</taxon>
        <taxon>Leucocoprinus</taxon>
    </lineage>
</organism>
<gene>
    <name evidence="2" type="ORF">D9756_010879</name>
</gene>
<evidence type="ECO:0000313" key="3">
    <source>
        <dbReference type="Proteomes" id="UP000559027"/>
    </source>
</evidence>
<sequence length="694" mass="81273">MSNYRYKPHLLRPPFPHLFHSNSTVSDDERALIVQAIDRARAEVTYLVDLEHSEGDTEGTYRRRLACEEFISNHEELLHWARRLPTELFISIFLCCTENNAVIPWNISQVCRKWRFIALSIPQLWRRVHVRHEWSDESAEKQYIHYLKADYLKRSAGEGIVFSLIKHNKEPGYRMFHALLEHAERWGDVALETRTYDDPSFCTDFRALQGRLHSLYSFQLKVKEVWPVPDLFPKPLQEAPRLRHFHLGVSECWPTDEPDHLNWPWQQLTHLTLIHRFVTFNLNPLSHFDNLIYISLVRLSLLEATPDGQSKVIFKACKYLHMDLDYVADSTNEQNTRILQRIHCPVLEHIHISYILLEQVLTRLVNFIEVHSQNLKSLHWEYGASLRSGDTTLAEVLRSSLPQLRVLRVSEPPLIDFLYQDEEDNGSRTPCQTVNSLAENRYLFPSLQKVYIQVHPQIKQDEVPQICRAVRKLVCVDEEASADTSYHPLDVVQLELYQKASRVYNPRTGMFEPRGPHLDQWDILSGLEDWADGLQDGWEAQVRLEYELERVKEWADAVGCIDDDTMEMSPSQVEETLQRGFDLEVTDALVLSLYDLPRKLQFLLERYRLRPQLFSTLIDCIERLFSQWVLLFQVQMPSRRWALNGKDTVVYVPPHSALYKDPTTWMFGVLKDHGGMDYLRQGCLPELTHPEIVS</sequence>
<reference evidence="2 3" key="1">
    <citation type="journal article" date="2020" name="ISME J.">
        <title>Uncovering the hidden diversity of litter-decomposition mechanisms in mushroom-forming fungi.</title>
        <authorList>
            <person name="Floudas D."/>
            <person name="Bentzer J."/>
            <person name="Ahren D."/>
            <person name="Johansson T."/>
            <person name="Persson P."/>
            <person name="Tunlid A."/>
        </authorList>
    </citation>
    <scope>NUCLEOTIDE SEQUENCE [LARGE SCALE GENOMIC DNA]</scope>
    <source>
        <strain evidence="2 3">CBS 146.42</strain>
    </source>
</reference>
<comment type="caution">
    <text evidence="2">The sequence shown here is derived from an EMBL/GenBank/DDBJ whole genome shotgun (WGS) entry which is preliminary data.</text>
</comment>
<dbReference type="EMBL" id="JAACJO010000039">
    <property type="protein sequence ID" value="KAF5345810.1"/>
    <property type="molecule type" value="Genomic_DNA"/>
</dbReference>
<protein>
    <recommendedName>
        <fullName evidence="1">F-box domain-containing protein</fullName>
    </recommendedName>
</protein>
<accession>A0A8H5CQ51</accession>
<dbReference type="Pfam" id="PF12937">
    <property type="entry name" value="F-box-like"/>
    <property type="match status" value="1"/>
</dbReference>